<dbReference type="Pfam" id="PF03447">
    <property type="entry name" value="NAD_binding_3"/>
    <property type="match status" value="1"/>
</dbReference>
<dbReference type="PIRSF" id="PIRSF005227">
    <property type="entry name" value="Asp_dh_NAD_syn"/>
    <property type="match status" value="1"/>
</dbReference>
<evidence type="ECO:0000313" key="11">
    <source>
        <dbReference type="Proteomes" id="UP000058613"/>
    </source>
</evidence>
<feature type="domain" description="Aspartate/homoserine dehydrogenase NAD-binding" evidence="8">
    <location>
        <begin position="8"/>
        <end position="121"/>
    </location>
</feature>
<evidence type="ECO:0000259" key="7">
    <source>
        <dbReference type="Pfam" id="PF01958"/>
    </source>
</evidence>
<dbReference type="NCBIfam" id="NF009829">
    <property type="entry name" value="PRK13303.1-4"/>
    <property type="match status" value="1"/>
</dbReference>
<dbReference type="Proteomes" id="UP000058613">
    <property type="component" value="Chromosome"/>
</dbReference>
<dbReference type="InterPro" id="IPR036291">
    <property type="entry name" value="NAD(P)-bd_dom_sf"/>
</dbReference>
<comment type="pathway">
    <text evidence="6">Cofactor biosynthesis; NAD(+) biosynthesis; iminoaspartate from L-aspartate (dehydrogenase route): step 1/1.</text>
</comment>
<keyword evidence="2 6" id="KW-0662">Pyridine nucleotide biosynthesis</keyword>
<feature type="binding site" evidence="6">
    <location>
        <position position="180"/>
    </location>
    <ligand>
        <name>NAD(+)</name>
        <dbReference type="ChEBI" id="CHEBI:57540"/>
    </ligand>
</feature>
<reference evidence="9 11" key="1">
    <citation type="submission" date="2015-10" db="EMBL/GenBank/DDBJ databases">
        <title>Complete genome sequence of hyperthermophilic archaeon Pyrodictium delaneyi Su06.</title>
        <authorList>
            <person name="Jung J.-H."/>
            <person name="Lin J."/>
            <person name="Holden J.F."/>
            <person name="Park C.-S."/>
        </authorList>
    </citation>
    <scope>NUCLEOTIDE SEQUENCE [LARGE SCALE GENOMIC DNA]</scope>
    <source>
        <strain evidence="9 11">Su06</strain>
    </source>
</reference>
<evidence type="ECO:0000256" key="1">
    <source>
        <dbReference type="ARBA" id="ARBA00008331"/>
    </source>
</evidence>
<dbReference type="Pfam" id="PF01958">
    <property type="entry name" value="Asp_DH_C"/>
    <property type="match status" value="1"/>
</dbReference>
<gene>
    <name evidence="6" type="primary">nadX</name>
    <name evidence="10" type="ORF">Pdsh_01580</name>
    <name evidence="9" type="ORF">Pyrde_0813</name>
</gene>
<evidence type="ECO:0000313" key="10">
    <source>
        <dbReference type="EMBL" id="OWJ55511.1"/>
    </source>
</evidence>
<dbReference type="KEGG" id="pdl:Pyrde_0813"/>
<comment type="function">
    <text evidence="6">Specifically catalyzes the NAD or NADP-dependent dehydrogenation of L-aspartate to iminoaspartate.</text>
</comment>
<proteinExistence type="inferred from homology"/>
<keyword evidence="5 6" id="KW-0520">NAD</keyword>
<evidence type="ECO:0000256" key="4">
    <source>
        <dbReference type="ARBA" id="ARBA00023002"/>
    </source>
</evidence>
<dbReference type="InterPro" id="IPR020626">
    <property type="entry name" value="Asp_DH_prok"/>
</dbReference>
<name>A0A0P0N3E6_9CREN</name>
<dbReference type="SUPFAM" id="SSF51735">
    <property type="entry name" value="NAD(P)-binding Rossmann-fold domains"/>
    <property type="match status" value="1"/>
</dbReference>
<comment type="similarity">
    <text evidence="1 6">Belongs to the L-aspartate dehydrogenase family.</text>
</comment>
<comment type="miscellaneous">
    <text evidence="6">The iminoaspartate product is unstable in aqueous solution and can decompose to oxaloacetate and ammonia.</text>
</comment>
<sequence>MKKLALIGCGAIASEIVEAVNQGVIEAEITAFMDLAPEKCLRLQQLAPRARIARNIEELLETRPDLVVEAASQEAVRQYALRVVEAGVDLVVLSAGALLDKELLEKLNREAEQRGVHVYVPTGALAGLDAVRALRRAGIRRLLLRTVKPPKSLGVEVNEPRVLYRGPASEAVRLYPFNVNVAAALSLAAGMEAEVEIVADPRIERNTHIVIVESKASRLEIRVENVPSPRNPRTSLLAALSTIELLRRITRSGGVEVGS</sequence>
<dbReference type="AlphaFoldDB" id="A0A0P0N3E6"/>
<keyword evidence="3 6" id="KW-0521">NADP</keyword>
<dbReference type="OrthoDB" id="15415at2157"/>
<dbReference type="SUPFAM" id="SSF55347">
    <property type="entry name" value="Glyceraldehyde-3-phosphate dehydrogenase-like, C-terminal domain"/>
    <property type="match status" value="1"/>
</dbReference>
<dbReference type="HAMAP" id="MF_01265">
    <property type="entry name" value="NadX"/>
    <property type="match status" value="1"/>
</dbReference>
<dbReference type="EC" id="1.4.1.21" evidence="6"/>
<feature type="domain" description="Aspartate dehydrogenase" evidence="7">
    <location>
        <begin position="158"/>
        <end position="243"/>
    </location>
</feature>
<dbReference type="PANTHER" id="PTHR31873">
    <property type="entry name" value="L-ASPARTATE DEHYDROGENASE-RELATED"/>
    <property type="match status" value="1"/>
</dbReference>
<dbReference type="UniPathway" id="UPA00253">
    <property type="reaction ID" value="UER00456"/>
</dbReference>
<feature type="active site" evidence="6">
    <location>
        <position position="208"/>
    </location>
</feature>
<comment type="catalytic activity">
    <reaction evidence="6">
        <text>L-aspartate + NADP(+) + H2O = oxaloacetate + NH4(+) + NADPH + H(+)</text>
        <dbReference type="Rhea" id="RHEA:11784"/>
        <dbReference type="ChEBI" id="CHEBI:15377"/>
        <dbReference type="ChEBI" id="CHEBI:15378"/>
        <dbReference type="ChEBI" id="CHEBI:16452"/>
        <dbReference type="ChEBI" id="CHEBI:28938"/>
        <dbReference type="ChEBI" id="CHEBI:29991"/>
        <dbReference type="ChEBI" id="CHEBI:57783"/>
        <dbReference type="ChEBI" id="CHEBI:58349"/>
        <dbReference type="EC" id="1.4.1.21"/>
    </reaction>
</comment>
<dbReference type="EMBL" id="NCQP01000001">
    <property type="protein sequence ID" value="OWJ55511.1"/>
    <property type="molecule type" value="Genomic_DNA"/>
</dbReference>
<evidence type="ECO:0000313" key="9">
    <source>
        <dbReference type="EMBL" id="ALL00863.1"/>
    </source>
</evidence>
<organism evidence="9 11">
    <name type="scientific">Pyrodictium delaneyi</name>
    <dbReference type="NCBI Taxonomy" id="1273541"/>
    <lineage>
        <taxon>Archaea</taxon>
        <taxon>Thermoproteota</taxon>
        <taxon>Thermoprotei</taxon>
        <taxon>Desulfurococcales</taxon>
        <taxon>Pyrodictiaceae</taxon>
        <taxon>Pyrodictium</taxon>
    </lineage>
</organism>
<dbReference type="GO" id="GO:0016639">
    <property type="term" value="F:oxidoreductase activity, acting on the CH-NH2 group of donors, NAD or NADP as acceptor"/>
    <property type="evidence" value="ECO:0007669"/>
    <property type="project" value="UniProtKB-UniRule"/>
</dbReference>
<evidence type="ECO:0000259" key="8">
    <source>
        <dbReference type="Pfam" id="PF03447"/>
    </source>
</evidence>
<dbReference type="NCBIfam" id="NF009830">
    <property type="entry name" value="PRK13304.1"/>
    <property type="match status" value="1"/>
</dbReference>
<dbReference type="Proteomes" id="UP000196694">
    <property type="component" value="Unassembled WGS sequence"/>
</dbReference>
<evidence type="ECO:0000256" key="2">
    <source>
        <dbReference type="ARBA" id="ARBA00022642"/>
    </source>
</evidence>
<dbReference type="STRING" id="1273541.Pyrde_0813"/>
<dbReference type="GO" id="GO:0050661">
    <property type="term" value="F:NADP binding"/>
    <property type="evidence" value="ECO:0007669"/>
    <property type="project" value="UniProtKB-UniRule"/>
</dbReference>
<dbReference type="NCBIfam" id="TIGR03855">
    <property type="entry name" value="NAD_NadX"/>
    <property type="match status" value="1"/>
</dbReference>
<evidence type="ECO:0000313" key="12">
    <source>
        <dbReference type="Proteomes" id="UP000196694"/>
    </source>
</evidence>
<dbReference type="InterPro" id="IPR002811">
    <property type="entry name" value="Asp_DH"/>
</dbReference>
<dbReference type="GO" id="GO:0009435">
    <property type="term" value="P:NAD+ biosynthetic process"/>
    <property type="evidence" value="ECO:0007669"/>
    <property type="project" value="UniProtKB-UniRule"/>
</dbReference>
<dbReference type="NCBIfam" id="NF009828">
    <property type="entry name" value="PRK13303.1-3"/>
    <property type="match status" value="1"/>
</dbReference>
<comment type="catalytic activity">
    <reaction evidence="6">
        <text>L-aspartate + NAD(+) + H2O = oxaloacetate + NH4(+) + NADH + H(+)</text>
        <dbReference type="Rhea" id="RHEA:11788"/>
        <dbReference type="ChEBI" id="CHEBI:15377"/>
        <dbReference type="ChEBI" id="CHEBI:15378"/>
        <dbReference type="ChEBI" id="CHEBI:16452"/>
        <dbReference type="ChEBI" id="CHEBI:28938"/>
        <dbReference type="ChEBI" id="CHEBI:29991"/>
        <dbReference type="ChEBI" id="CHEBI:57540"/>
        <dbReference type="ChEBI" id="CHEBI:57945"/>
        <dbReference type="EC" id="1.4.1.21"/>
    </reaction>
</comment>
<reference evidence="10 12" key="2">
    <citation type="submission" date="2017-05" db="EMBL/GenBank/DDBJ databases">
        <title>The draft genome of the hyperthermophilic archaeon 'Pyrodictium delaneyi strain Hulk', an iron and nitrate reducer, reveals the capacity for sulfate reduction.</title>
        <authorList>
            <person name="Demey L.M."/>
            <person name="Miller C."/>
            <person name="Manzella M."/>
            <person name="Reguera G."/>
            <person name="Kashefi K."/>
        </authorList>
    </citation>
    <scope>NUCLEOTIDE SEQUENCE [LARGE SCALE GENOMIC DNA]</scope>
    <source>
        <strain evidence="10 12">Hulk</strain>
    </source>
</reference>
<dbReference type="Gene3D" id="3.30.360.10">
    <property type="entry name" value="Dihydrodipicolinate Reductase, domain 2"/>
    <property type="match status" value="1"/>
</dbReference>
<dbReference type="PANTHER" id="PTHR31873:SF6">
    <property type="entry name" value="ASPARTATE DEHYDROGENASE DOMAIN-CONTAINING PROTEIN"/>
    <property type="match status" value="1"/>
</dbReference>
<dbReference type="GO" id="GO:0033735">
    <property type="term" value="F:aspartate dehydrogenase [NAD(P)+] activity"/>
    <property type="evidence" value="ECO:0007669"/>
    <property type="project" value="UniProtKB-EC"/>
</dbReference>
<feature type="binding site" evidence="6">
    <location>
        <position position="124"/>
    </location>
    <ligand>
        <name>NAD(+)</name>
        <dbReference type="ChEBI" id="CHEBI:57540"/>
    </ligand>
</feature>
<protein>
    <recommendedName>
        <fullName evidence="6">L-aspartate dehydrogenase</fullName>
        <ecNumber evidence="6">1.4.1.21</ecNumber>
    </recommendedName>
</protein>
<evidence type="ECO:0000256" key="6">
    <source>
        <dbReference type="HAMAP-Rule" id="MF_01265"/>
    </source>
</evidence>
<evidence type="ECO:0000256" key="3">
    <source>
        <dbReference type="ARBA" id="ARBA00022857"/>
    </source>
</evidence>
<dbReference type="GO" id="GO:0051287">
    <property type="term" value="F:NAD binding"/>
    <property type="evidence" value="ECO:0007669"/>
    <property type="project" value="UniProtKB-UniRule"/>
</dbReference>
<keyword evidence="4 6" id="KW-0560">Oxidoreductase</keyword>
<dbReference type="InterPro" id="IPR005106">
    <property type="entry name" value="Asp/hSer_DH_NAD-bd"/>
</dbReference>
<accession>A0A0P0N3E6</accession>
<dbReference type="EMBL" id="CP013011">
    <property type="protein sequence ID" value="ALL00863.1"/>
    <property type="molecule type" value="Genomic_DNA"/>
</dbReference>
<dbReference type="InterPro" id="IPR011182">
    <property type="entry name" value="L-Asp_DH"/>
</dbReference>
<keyword evidence="12" id="KW-1185">Reference proteome</keyword>
<dbReference type="InterPro" id="IPR022487">
    <property type="entry name" value="Asp_DH_arc"/>
</dbReference>
<dbReference type="Gene3D" id="3.40.50.720">
    <property type="entry name" value="NAD(P)-binding Rossmann-like Domain"/>
    <property type="match status" value="1"/>
</dbReference>
<evidence type="ECO:0000256" key="5">
    <source>
        <dbReference type="ARBA" id="ARBA00023027"/>
    </source>
</evidence>